<protein>
    <recommendedName>
        <fullName evidence="7">Protein DETOXIFICATION</fullName>
    </recommendedName>
    <alternativeName>
        <fullName evidence="7">Multidrug and toxic compound extrusion protein</fullName>
    </alternativeName>
</protein>
<dbReference type="GO" id="GO:0005509">
    <property type="term" value="F:calcium ion binding"/>
    <property type="evidence" value="ECO:0007669"/>
    <property type="project" value="InterPro"/>
</dbReference>
<feature type="transmembrane region" description="Helical" evidence="7">
    <location>
        <begin position="158"/>
        <end position="182"/>
    </location>
</feature>
<dbReference type="Pfam" id="PF01554">
    <property type="entry name" value="MatE"/>
    <property type="match status" value="2"/>
</dbReference>
<dbReference type="InterPro" id="IPR002528">
    <property type="entry name" value="MATE_fam"/>
</dbReference>
<accession>A0A834U2N8</accession>
<evidence type="ECO:0000259" key="8">
    <source>
        <dbReference type="PROSITE" id="PS50222"/>
    </source>
</evidence>
<dbReference type="EMBL" id="JAAIUW010000006">
    <property type="protein sequence ID" value="KAF7828734.1"/>
    <property type="molecule type" value="Genomic_DNA"/>
</dbReference>
<dbReference type="PROSITE" id="PS00018">
    <property type="entry name" value="EF_HAND_1"/>
    <property type="match status" value="1"/>
</dbReference>
<dbReference type="InterPro" id="IPR002048">
    <property type="entry name" value="EF_hand_dom"/>
</dbReference>
<comment type="caution">
    <text evidence="9">The sequence shown here is derived from an EMBL/GenBank/DDBJ whole genome shotgun (WGS) entry which is preliminary data.</text>
</comment>
<comment type="similarity">
    <text evidence="2 7">Belongs to the multi antimicrobial extrusion (MATE) (TC 2.A.66.1) family.</text>
</comment>
<dbReference type="AlphaFoldDB" id="A0A834U2N8"/>
<feature type="transmembrane region" description="Helical" evidence="7">
    <location>
        <begin position="7"/>
        <end position="26"/>
    </location>
</feature>
<evidence type="ECO:0000256" key="2">
    <source>
        <dbReference type="ARBA" id="ARBA00010199"/>
    </source>
</evidence>
<keyword evidence="10" id="KW-1185">Reference proteome</keyword>
<dbReference type="GO" id="GO:0015297">
    <property type="term" value="F:antiporter activity"/>
    <property type="evidence" value="ECO:0007669"/>
    <property type="project" value="InterPro"/>
</dbReference>
<feature type="transmembrane region" description="Helical" evidence="7">
    <location>
        <begin position="251"/>
        <end position="275"/>
    </location>
</feature>
<evidence type="ECO:0000256" key="6">
    <source>
        <dbReference type="ARBA" id="ARBA00023136"/>
    </source>
</evidence>
<dbReference type="GO" id="GO:0016020">
    <property type="term" value="C:membrane"/>
    <property type="evidence" value="ECO:0007669"/>
    <property type="project" value="UniProtKB-SubCell"/>
</dbReference>
<feature type="transmembrane region" description="Helical" evidence="7">
    <location>
        <begin position="188"/>
        <end position="209"/>
    </location>
</feature>
<dbReference type="Pfam" id="PF13499">
    <property type="entry name" value="EF-hand_7"/>
    <property type="match status" value="1"/>
</dbReference>
<dbReference type="SMART" id="SM00054">
    <property type="entry name" value="EFh"/>
    <property type="match status" value="2"/>
</dbReference>
<gene>
    <name evidence="9" type="ORF">G2W53_019898</name>
</gene>
<feature type="transmembrane region" description="Helical" evidence="7">
    <location>
        <begin position="384"/>
        <end position="409"/>
    </location>
</feature>
<keyword evidence="6 7" id="KW-0472">Membrane</keyword>
<comment type="caution">
    <text evidence="7">Lacks conserved residue(s) required for the propagation of feature annotation.</text>
</comment>
<feature type="domain" description="EF-hand" evidence="8">
    <location>
        <begin position="444"/>
        <end position="479"/>
    </location>
</feature>
<dbReference type="GO" id="GO:1990961">
    <property type="term" value="P:xenobiotic detoxification by transmembrane export across the plasma membrane"/>
    <property type="evidence" value="ECO:0007669"/>
    <property type="project" value="InterPro"/>
</dbReference>
<dbReference type="PANTHER" id="PTHR11206">
    <property type="entry name" value="MULTIDRUG RESISTANCE PROTEIN"/>
    <property type="match status" value="1"/>
</dbReference>
<organism evidence="9 10">
    <name type="scientific">Senna tora</name>
    <dbReference type="NCBI Taxonomy" id="362788"/>
    <lineage>
        <taxon>Eukaryota</taxon>
        <taxon>Viridiplantae</taxon>
        <taxon>Streptophyta</taxon>
        <taxon>Embryophyta</taxon>
        <taxon>Tracheophyta</taxon>
        <taxon>Spermatophyta</taxon>
        <taxon>Magnoliopsida</taxon>
        <taxon>eudicotyledons</taxon>
        <taxon>Gunneridae</taxon>
        <taxon>Pentapetalae</taxon>
        <taxon>rosids</taxon>
        <taxon>fabids</taxon>
        <taxon>Fabales</taxon>
        <taxon>Fabaceae</taxon>
        <taxon>Caesalpinioideae</taxon>
        <taxon>Cassia clade</taxon>
        <taxon>Senna</taxon>
    </lineage>
</organism>
<dbReference type="OrthoDB" id="1927989at2759"/>
<evidence type="ECO:0000256" key="5">
    <source>
        <dbReference type="ARBA" id="ARBA00022989"/>
    </source>
</evidence>
<dbReference type="InterPro" id="IPR045069">
    <property type="entry name" value="MATE_euk"/>
</dbReference>
<dbReference type="CDD" id="cd00051">
    <property type="entry name" value="EFh"/>
    <property type="match status" value="1"/>
</dbReference>
<evidence type="ECO:0000256" key="3">
    <source>
        <dbReference type="ARBA" id="ARBA00022692"/>
    </source>
</evidence>
<evidence type="ECO:0000256" key="7">
    <source>
        <dbReference type="RuleBase" id="RU004914"/>
    </source>
</evidence>
<reference evidence="9" key="1">
    <citation type="submission" date="2020-09" db="EMBL/GenBank/DDBJ databases">
        <title>Genome-Enabled Discovery of Anthraquinone Biosynthesis in Senna tora.</title>
        <authorList>
            <person name="Kang S.-H."/>
            <person name="Pandey R.P."/>
            <person name="Lee C.-M."/>
            <person name="Sim J.-S."/>
            <person name="Jeong J.-T."/>
            <person name="Choi B.-S."/>
            <person name="Jung M."/>
            <person name="Ginzburg D."/>
            <person name="Zhao K."/>
            <person name="Won S.Y."/>
            <person name="Oh T.-J."/>
            <person name="Yu Y."/>
            <person name="Kim N.-H."/>
            <person name="Lee O.R."/>
            <person name="Lee T.-H."/>
            <person name="Bashyal P."/>
            <person name="Kim T.-S."/>
            <person name="Lee W.-H."/>
            <person name="Kawkins C."/>
            <person name="Kim C.-K."/>
            <person name="Kim J.S."/>
            <person name="Ahn B.O."/>
            <person name="Rhee S.Y."/>
            <person name="Sohng J.K."/>
        </authorList>
    </citation>
    <scope>NUCLEOTIDE SEQUENCE</scope>
    <source>
        <tissue evidence="9">Leaf</tissue>
    </source>
</reference>
<evidence type="ECO:0000256" key="1">
    <source>
        <dbReference type="ARBA" id="ARBA00004141"/>
    </source>
</evidence>
<evidence type="ECO:0000313" key="9">
    <source>
        <dbReference type="EMBL" id="KAF7828734.1"/>
    </source>
</evidence>
<keyword evidence="3 7" id="KW-0812">Transmembrane</keyword>
<evidence type="ECO:0000256" key="4">
    <source>
        <dbReference type="ARBA" id="ARBA00022837"/>
    </source>
</evidence>
<keyword evidence="4" id="KW-0106">Calcium</keyword>
<feature type="domain" description="EF-hand" evidence="8">
    <location>
        <begin position="480"/>
        <end position="515"/>
    </location>
</feature>
<dbReference type="GO" id="GO:0042910">
    <property type="term" value="F:xenobiotic transmembrane transporter activity"/>
    <property type="evidence" value="ECO:0007669"/>
    <property type="project" value="InterPro"/>
</dbReference>
<evidence type="ECO:0000313" key="10">
    <source>
        <dbReference type="Proteomes" id="UP000634136"/>
    </source>
</evidence>
<dbReference type="InterPro" id="IPR011992">
    <property type="entry name" value="EF-hand-dom_pair"/>
</dbReference>
<dbReference type="PROSITE" id="PS50222">
    <property type="entry name" value="EF_HAND_2"/>
    <property type="match status" value="2"/>
</dbReference>
<sequence>MLSLRQIVYKAFLFVFGNTILAPTTMNIDQDQDHPASPPLLTYYDENIAIDEMVVHHDSLSQMPSLSEAIEEIKEMYTIAMPMMITSLLVYGKSMISMHFLGKFGKDTLAGGCLAIGAANITGYSVLSGLAMGMDGISSQACGAQQWPLMGQTLQRTIIILLFAFFPISMLWLCFQPILLLFHQEPSISSIAALYLAFSLPDLFLQCFINPLKIYLRAQNLTFPLMLSAALAFLFHYPINYLNLHYLGFGFQGVALCGAFTNLILLLVLLIYIWLSASCSKSWQAVSTRVGIELGANRARKAKTSSFIALIFGILISFVAMTFMVCFRTAWGRLYTQDEVILSLLKITLPIVGVCEIGNYPQTTLCGVMRGSARPTLGARINFVAFYIVGLPVAAGACFLLQLGFVGLFPQKSHKNPPDISKSKQTWSWTTTCNSPSGRWSMEAKSEELKWVFDKFDTNKDGKISLEEYKAALKAMNKGTSEGEAVKAFQVMDCDGDGFIDFKEPHLLLVNKWLSNSYSHSCPFAFFKVLGQYMEFMKEYRNEDMYNSEHNGHPPMSHRISFSNDFVDSQQAIQQETISRDAPVSSDFEFSVTNYSMMSADELFFKGRLLPFKDTITCNNRTTTTLREELLHDDDYQDFSLRPPKGSSTKRKGFLGFRKAHFGSKKSDKTQPCSSDMGVGVEGRRSRLVNERAPVDNMTSHSHVNECVSLLSLPSGLDLRITLLDQV</sequence>
<dbReference type="Proteomes" id="UP000634136">
    <property type="component" value="Unassembled WGS sequence"/>
</dbReference>
<dbReference type="InterPro" id="IPR018247">
    <property type="entry name" value="EF_Hand_1_Ca_BS"/>
</dbReference>
<proteinExistence type="inferred from homology"/>
<dbReference type="Gene3D" id="1.10.238.10">
    <property type="entry name" value="EF-hand"/>
    <property type="match status" value="1"/>
</dbReference>
<comment type="subcellular location">
    <subcellularLocation>
        <location evidence="1">Membrane</location>
        <topology evidence="1">Multi-pass membrane protein</topology>
    </subcellularLocation>
</comment>
<dbReference type="SUPFAM" id="SSF47473">
    <property type="entry name" value="EF-hand"/>
    <property type="match status" value="1"/>
</dbReference>
<name>A0A834U2N8_9FABA</name>
<keyword evidence="5 7" id="KW-1133">Transmembrane helix</keyword>
<dbReference type="CDD" id="cd13132">
    <property type="entry name" value="MATE_eukaryotic"/>
    <property type="match status" value="1"/>
</dbReference>
<feature type="transmembrane region" description="Helical" evidence="7">
    <location>
        <begin position="221"/>
        <end position="239"/>
    </location>
</feature>
<feature type="transmembrane region" description="Helical" evidence="7">
    <location>
        <begin position="307"/>
        <end position="331"/>
    </location>
</feature>